<gene>
    <name evidence="1" type="ORF">MM415B00565_0048</name>
</gene>
<evidence type="ECO:0000313" key="1">
    <source>
        <dbReference type="EMBL" id="QJA63964.1"/>
    </source>
</evidence>
<dbReference type="GO" id="GO:0006310">
    <property type="term" value="P:DNA recombination"/>
    <property type="evidence" value="ECO:0007669"/>
    <property type="project" value="InterPro"/>
</dbReference>
<organism evidence="1">
    <name type="scientific">viral metagenome</name>
    <dbReference type="NCBI Taxonomy" id="1070528"/>
    <lineage>
        <taxon>unclassified sequences</taxon>
        <taxon>metagenomes</taxon>
        <taxon>organismal metagenomes</taxon>
    </lineage>
</organism>
<dbReference type="Gene3D" id="3.30.1330.70">
    <property type="entry name" value="Holliday junction resolvase RusA"/>
    <property type="match status" value="1"/>
</dbReference>
<dbReference type="AlphaFoldDB" id="A0A6M3J2V9"/>
<dbReference type="InterPro" id="IPR036614">
    <property type="entry name" value="RusA-like_sf"/>
</dbReference>
<dbReference type="SUPFAM" id="SSF103084">
    <property type="entry name" value="Holliday junction resolvase RusA"/>
    <property type="match status" value="1"/>
</dbReference>
<name>A0A6M3J2V9_9ZZZZ</name>
<dbReference type="GO" id="GO:0006281">
    <property type="term" value="P:DNA repair"/>
    <property type="evidence" value="ECO:0007669"/>
    <property type="project" value="InterPro"/>
</dbReference>
<reference evidence="1" key="1">
    <citation type="submission" date="2020-03" db="EMBL/GenBank/DDBJ databases">
        <title>The deep terrestrial virosphere.</title>
        <authorList>
            <person name="Holmfeldt K."/>
            <person name="Nilsson E."/>
            <person name="Simone D."/>
            <person name="Lopez-Fernandez M."/>
            <person name="Wu X."/>
            <person name="de Brujin I."/>
            <person name="Lundin D."/>
            <person name="Andersson A."/>
            <person name="Bertilsson S."/>
            <person name="Dopson M."/>
        </authorList>
    </citation>
    <scope>NUCLEOTIDE SEQUENCE</scope>
    <source>
        <strain evidence="1">MM415B00565</strain>
    </source>
</reference>
<proteinExistence type="predicted"/>
<accession>A0A6M3J2V9</accession>
<sequence length="121" mass="13604">MIQITFDCLPPSELYPNKLRKIHWTKRAEVEAVSRKLGFYTAKQFQGQWQAPEMAKISYLFTVTDKRIRDVEALLIAMKPIIDGIVDAGILKSDDCWHLSIGGASVELGKSPQTILTIEGI</sequence>
<protein>
    <submittedName>
        <fullName evidence="1">Uncharacterized protein</fullName>
    </submittedName>
</protein>
<dbReference type="GO" id="GO:0000287">
    <property type="term" value="F:magnesium ion binding"/>
    <property type="evidence" value="ECO:0007669"/>
    <property type="project" value="InterPro"/>
</dbReference>
<dbReference type="EMBL" id="MT141509">
    <property type="protein sequence ID" value="QJA63964.1"/>
    <property type="molecule type" value="Genomic_DNA"/>
</dbReference>